<keyword evidence="2" id="KW-0732">Signal</keyword>
<name>A0A151CF78_9BACT</name>
<reference evidence="3 4" key="1">
    <citation type="submission" date="2015-11" db="EMBL/GenBank/DDBJ databases">
        <title>Draft genome of Sulfurovum riftiae 1812E, a member of the Epsilonproteobacteria isolated from the tube of the deep-sea hydrothermal vent tubewom Riftia pachyptila.</title>
        <authorList>
            <person name="Vetriani C."/>
            <person name="Giovannelli D."/>
        </authorList>
    </citation>
    <scope>NUCLEOTIDE SEQUENCE [LARGE SCALE GENOMIC DNA]</scope>
    <source>
        <strain evidence="3 4">1812E</strain>
    </source>
</reference>
<evidence type="ECO:0000313" key="4">
    <source>
        <dbReference type="Proteomes" id="UP000075359"/>
    </source>
</evidence>
<feature type="compositionally biased region" description="Low complexity" evidence="1">
    <location>
        <begin position="123"/>
        <end position="142"/>
    </location>
</feature>
<comment type="caution">
    <text evidence="3">The sequence shown here is derived from an EMBL/GenBank/DDBJ whole genome shotgun (WGS) entry which is preliminary data.</text>
</comment>
<sequence>MKQLFSLILSLFLTVSVLNAKTKISDKQILQNLVQEVKQSKGDARRKAMNALKVKLRSMNQETRRRVMLDLQKSFAGKNHGMQNHGQGMRKQKMGSSLHTDQTSVHQPSSNMQPPGAIPNTIPSQQLQQQGHPSQQIPSSPQHFGQPGGRK</sequence>
<dbReference type="AlphaFoldDB" id="A0A151CF78"/>
<dbReference type="EMBL" id="LNKT01000045">
    <property type="protein sequence ID" value="KYJ86129.1"/>
    <property type="molecule type" value="Genomic_DNA"/>
</dbReference>
<dbReference type="STRING" id="1630136.AS592_01835"/>
<feature type="chain" id="PRO_5007578432" evidence="2">
    <location>
        <begin position="21"/>
        <end position="151"/>
    </location>
</feature>
<gene>
    <name evidence="3" type="ORF">AS592_01835</name>
</gene>
<dbReference type="RefSeq" id="WP_067331547.1">
    <property type="nucleotide sequence ID" value="NZ_LNKT01000045.1"/>
</dbReference>
<evidence type="ECO:0000256" key="1">
    <source>
        <dbReference type="SAM" id="MobiDB-lite"/>
    </source>
</evidence>
<proteinExistence type="predicted"/>
<evidence type="ECO:0000256" key="2">
    <source>
        <dbReference type="SAM" id="SignalP"/>
    </source>
</evidence>
<feature type="signal peptide" evidence="2">
    <location>
        <begin position="1"/>
        <end position="20"/>
    </location>
</feature>
<dbReference type="Proteomes" id="UP000075359">
    <property type="component" value="Unassembled WGS sequence"/>
</dbReference>
<evidence type="ECO:0000313" key="3">
    <source>
        <dbReference type="EMBL" id="KYJ86129.1"/>
    </source>
</evidence>
<accession>A0A151CF78</accession>
<feature type="region of interest" description="Disordered" evidence="1">
    <location>
        <begin position="74"/>
        <end position="151"/>
    </location>
</feature>
<feature type="compositionally biased region" description="Polar residues" evidence="1">
    <location>
        <begin position="94"/>
        <end position="113"/>
    </location>
</feature>
<organism evidence="3 4">
    <name type="scientific">Sulfurovum riftiae</name>
    <dbReference type="NCBI Taxonomy" id="1630136"/>
    <lineage>
        <taxon>Bacteria</taxon>
        <taxon>Pseudomonadati</taxon>
        <taxon>Campylobacterota</taxon>
        <taxon>Epsilonproteobacteria</taxon>
        <taxon>Campylobacterales</taxon>
        <taxon>Sulfurovaceae</taxon>
        <taxon>Sulfurovum</taxon>
    </lineage>
</organism>
<protein>
    <submittedName>
        <fullName evidence="3">Uncharacterized protein</fullName>
    </submittedName>
</protein>
<keyword evidence="4" id="KW-1185">Reference proteome</keyword>